<accession>A0ABU2EY65</accession>
<comment type="caution">
    <text evidence="1">The sequence shown here is derived from an EMBL/GenBank/DDBJ whole genome shotgun (WGS) entry which is preliminary data.</text>
</comment>
<sequence length="58" mass="6498">MTDHPSVQTHRVLEIPQQLYRAPFAVIREQPPESQTSWEIVGWGETKVEALRAAAGGQ</sequence>
<gene>
    <name evidence="1" type="ORF">NC662_05810</name>
</gene>
<dbReference type="EMBL" id="JAMQCP010000001">
    <property type="protein sequence ID" value="MDS0253235.1"/>
    <property type="molecule type" value="Genomic_DNA"/>
</dbReference>
<keyword evidence="2" id="KW-1185">Reference proteome</keyword>
<protein>
    <submittedName>
        <fullName evidence="1">Uncharacterized protein</fullName>
    </submittedName>
</protein>
<evidence type="ECO:0000313" key="1">
    <source>
        <dbReference type="EMBL" id="MDS0253235.1"/>
    </source>
</evidence>
<evidence type="ECO:0000313" key="2">
    <source>
        <dbReference type="Proteomes" id="UP001248536"/>
    </source>
</evidence>
<name>A0ABU2EY65_HALAR</name>
<organism evidence="1 2">
    <name type="scientific">Haloarcula argentinensis</name>
    <dbReference type="NCBI Taxonomy" id="43776"/>
    <lineage>
        <taxon>Archaea</taxon>
        <taxon>Methanobacteriati</taxon>
        <taxon>Methanobacteriota</taxon>
        <taxon>Stenosarchaea group</taxon>
        <taxon>Halobacteria</taxon>
        <taxon>Halobacteriales</taxon>
        <taxon>Haloarculaceae</taxon>
        <taxon>Haloarcula</taxon>
    </lineage>
</organism>
<reference evidence="1 2" key="1">
    <citation type="submission" date="2022-06" db="EMBL/GenBank/DDBJ databases">
        <title>Haloarcula sp. a new haloarchaeum isolate from saline soil.</title>
        <authorList>
            <person name="Strakova D."/>
            <person name="Galisteo C."/>
            <person name="Sanchez-Porro C."/>
            <person name="Ventosa A."/>
        </authorList>
    </citation>
    <scope>NUCLEOTIDE SEQUENCE [LARGE SCALE GENOMIC DNA]</scope>
    <source>
        <strain evidence="1 2">JCM 15760</strain>
    </source>
</reference>
<dbReference type="Proteomes" id="UP001248536">
    <property type="component" value="Unassembled WGS sequence"/>
</dbReference>
<proteinExistence type="predicted"/>
<dbReference type="RefSeq" id="WP_160163347.1">
    <property type="nucleotide sequence ID" value="NZ_BAABDY010000003.1"/>
</dbReference>